<proteinExistence type="predicted"/>
<evidence type="ECO:0000313" key="7">
    <source>
        <dbReference type="Proteomes" id="UP000639403"/>
    </source>
</evidence>
<accession>A0A8H7NW15</accession>
<dbReference type="Proteomes" id="UP000639403">
    <property type="component" value="Unassembled WGS sequence"/>
</dbReference>
<protein>
    <submittedName>
        <fullName evidence="6">Uncharacterized protein</fullName>
    </submittedName>
</protein>
<dbReference type="PANTHER" id="PTHR23502:SF173">
    <property type="entry name" value="MFS-MULTIDRUG-RESISTANCE TRANSPORTER-RELATED"/>
    <property type="match status" value="1"/>
</dbReference>
<feature type="transmembrane region" description="Helical" evidence="5">
    <location>
        <begin position="6"/>
        <end position="30"/>
    </location>
</feature>
<dbReference type="AlphaFoldDB" id="A0A8H7NW15"/>
<evidence type="ECO:0000256" key="4">
    <source>
        <dbReference type="ARBA" id="ARBA00023136"/>
    </source>
</evidence>
<comment type="caution">
    <text evidence="6">The sequence shown here is derived from an EMBL/GenBank/DDBJ whole genome shotgun (WGS) entry which is preliminary data.</text>
</comment>
<keyword evidence="3 5" id="KW-1133">Transmembrane helix</keyword>
<evidence type="ECO:0000256" key="1">
    <source>
        <dbReference type="ARBA" id="ARBA00004141"/>
    </source>
</evidence>
<comment type="subcellular location">
    <subcellularLocation>
        <location evidence="1">Membrane</location>
        <topology evidence="1">Multi-pass membrane protein</topology>
    </subcellularLocation>
</comment>
<evidence type="ECO:0000256" key="2">
    <source>
        <dbReference type="ARBA" id="ARBA00022692"/>
    </source>
</evidence>
<dbReference type="GO" id="GO:0005886">
    <property type="term" value="C:plasma membrane"/>
    <property type="evidence" value="ECO:0007669"/>
    <property type="project" value="TreeGrafter"/>
</dbReference>
<name>A0A8H7NW15_9APHY</name>
<evidence type="ECO:0000313" key="6">
    <source>
        <dbReference type="EMBL" id="KAF9806549.1"/>
    </source>
</evidence>
<evidence type="ECO:0000256" key="5">
    <source>
        <dbReference type="SAM" id="Phobius"/>
    </source>
</evidence>
<dbReference type="PANTHER" id="PTHR23502">
    <property type="entry name" value="MAJOR FACILITATOR SUPERFAMILY"/>
    <property type="match status" value="1"/>
</dbReference>
<organism evidence="6 7">
    <name type="scientific">Rhodonia placenta</name>
    <dbReference type="NCBI Taxonomy" id="104341"/>
    <lineage>
        <taxon>Eukaryota</taxon>
        <taxon>Fungi</taxon>
        <taxon>Dikarya</taxon>
        <taxon>Basidiomycota</taxon>
        <taxon>Agaricomycotina</taxon>
        <taxon>Agaricomycetes</taxon>
        <taxon>Polyporales</taxon>
        <taxon>Adustoporiaceae</taxon>
        <taxon>Rhodonia</taxon>
    </lineage>
</organism>
<gene>
    <name evidence="6" type="ORF">IEO21_08662</name>
</gene>
<dbReference type="GO" id="GO:0022857">
    <property type="term" value="F:transmembrane transporter activity"/>
    <property type="evidence" value="ECO:0007669"/>
    <property type="project" value="TreeGrafter"/>
</dbReference>
<feature type="transmembrane region" description="Helical" evidence="5">
    <location>
        <begin position="146"/>
        <end position="167"/>
    </location>
</feature>
<feature type="transmembrane region" description="Helical" evidence="5">
    <location>
        <begin position="114"/>
        <end position="134"/>
    </location>
</feature>
<dbReference type="EMBL" id="JADOXO010000328">
    <property type="protein sequence ID" value="KAF9806549.1"/>
    <property type="molecule type" value="Genomic_DNA"/>
</dbReference>
<reference evidence="6" key="2">
    <citation type="journal article" name="Front. Microbiol.">
        <title>Degradative Capacity of Two Strains of Rhodonia placenta: From Phenotype to Genotype.</title>
        <authorList>
            <person name="Kolle M."/>
            <person name="Horta M.A.C."/>
            <person name="Nowrousian M."/>
            <person name="Ohm R.A."/>
            <person name="Benz J.P."/>
            <person name="Pilgard A."/>
        </authorList>
    </citation>
    <scope>NUCLEOTIDE SEQUENCE</scope>
    <source>
        <strain evidence="6">FPRL280</strain>
    </source>
</reference>
<reference evidence="6" key="1">
    <citation type="submission" date="2020-11" db="EMBL/GenBank/DDBJ databases">
        <authorList>
            <person name="Koelle M."/>
            <person name="Horta M.A.C."/>
            <person name="Nowrousian M."/>
            <person name="Ohm R.A."/>
            <person name="Benz P."/>
            <person name="Pilgard A."/>
        </authorList>
    </citation>
    <scope>NUCLEOTIDE SEQUENCE</scope>
    <source>
        <strain evidence="6">FPRL280</strain>
    </source>
</reference>
<sequence length="193" mass="21530">MLIATTVYMSFLYGCMYLMFEAFPVVYTVGHHFKSGTHGMAATVSISSRLYYRSIRTEYSLQYLLVFHPRYEAAVDRYKPGPVPPEVRLESAIWGAPFLAIGFFWFGWTSFPSISYWAPLMAGPLLGFSVIWIFDCAVMNCPDVYLFVAASALAANTVVRSIAAAGFPVRGFTEHSSERALTFTPIAVRVSDV</sequence>
<keyword evidence="4 5" id="KW-0472">Membrane</keyword>
<keyword evidence="2 5" id="KW-0812">Transmembrane</keyword>
<feature type="transmembrane region" description="Helical" evidence="5">
    <location>
        <begin position="87"/>
        <end position="108"/>
    </location>
</feature>
<evidence type="ECO:0000256" key="3">
    <source>
        <dbReference type="ARBA" id="ARBA00022989"/>
    </source>
</evidence>